<keyword evidence="2" id="KW-1133">Transmembrane helix</keyword>
<dbReference type="Proteomes" id="UP001299012">
    <property type="component" value="Unassembled WGS sequence"/>
</dbReference>
<proteinExistence type="predicted"/>
<sequence length="341" mass="36584">MVTLGVRRWETLAGSVQGVGKRRNQDWFDCRGTGSGDDPLVLAVADGHGSAVHARSALGARFAVDRFLPLAASFGRAAHDCHEPGRLTRLMTYARDDFPRALVHEWRQEALGHWDRNRPVVEEAAREPRPQEKLVLYGTTLIGAVLTPWLFVAWQIGDGDLAVVEHDGTLSRPLAPAEEDLGDETESLCGREAWLSVRMHWAPVFEEARAPRLVVLSTDGLSKSFASGDGYGEFVRGLAGRLAEKGLADVRETLPDWLAQASRYSGDDTTLAAALRPAETPLPAEAPAPSGTPAPGEISAPGEVPAPAEVSEEIPADAGAAAERTDGEADGDADMERKTET</sequence>
<evidence type="ECO:0000313" key="4">
    <source>
        <dbReference type="EMBL" id="MCG0068262.1"/>
    </source>
</evidence>
<keyword evidence="5" id="KW-1185">Reference proteome</keyword>
<keyword evidence="2" id="KW-0472">Membrane</keyword>
<organism evidence="4 5">
    <name type="scientific">Streptomyces tricolor</name>
    <dbReference type="NCBI Taxonomy" id="68277"/>
    <lineage>
        <taxon>Bacteria</taxon>
        <taxon>Bacillati</taxon>
        <taxon>Actinomycetota</taxon>
        <taxon>Actinomycetes</taxon>
        <taxon>Kitasatosporales</taxon>
        <taxon>Streptomycetaceae</taxon>
        <taxon>Streptomyces</taxon>
        <taxon>Streptomyces violaceoruber group</taxon>
    </lineage>
</organism>
<dbReference type="InterPro" id="IPR001932">
    <property type="entry name" value="PPM-type_phosphatase-like_dom"/>
</dbReference>
<accession>A0ABS9JRR7</accession>
<protein>
    <submittedName>
        <fullName evidence="4">Protein phosphatase 2C domain-containing protein</fullName>
    </submittedName>
</protein>
<feature type="region of interest" description="Disordered" evidence="1">
    <location>
        <begin position="281"/>
        <end position="341"/>
    </location>
</feature>
<keyword evidence="2" id="KW-0812">Transmembrane</keyword>
<feature type="domain" description="PPM-type phosphatase" evidence="3">
    <location>
        <begin position="23"/>
        <end position="258"/>
    </location>
</feature>
<dbReference type="Pfam" id="PF13672">
    <property type="entry name" value="PP2C_2"/>
    <property type="match status" value="1"/>
</dbReference>
<comment type="caution">
    <text evidence="4">The sequence shown here is derived from an EMBL/GenBank/DDBJ whole genome shotgun (WGS) entry which is preliminary data.</text>
</comment>
<evidence type="ECO:0000256" key="1">
    <source>
        <dbReference type="SAM" id="MobiDB-lite"/>
    </source>
</evidence>
<gene>
    <name evidence="4" type="ORF">L0F81_34220</name>
</gene>
<dbReference type="Gene3D" id="3.60.40.10">
    <property type="entry name" value="PPM-type phosphatase domain"/>
    <property type="match status" value="1"/>
</dbReference>
<dbReference type="SUPFAM" id="SSF81606">
    <property type="entry name" value="PP2C-like"/>
    <property type="match status" value="1"/>
</dbReference>
<dbReference type="EMBL" id="JAKKZF010000208">
    <property type="protein sequence ID" value="MCG0068262.1"/>
    <property type="molecule type" value="Genomic_DNA"/>
</dbReference>
<feature type="transmembrane region" description="Helical" evidence="2">
    <location>
        <begin position="134"/>
        <end position="154"/>
    </location>
</feature>
<dbReference type="InterPro" id="IPR036457">
    <property type="entry name" value="PPM-type-like_dom_sf"/>
</dbReference>
<evidence type="ECO:0000259" key="3">
    <source>
        <dbReference type="Pfam" id="PF13672"/>
    </source>
</evidence>
<reference evidence="4 5" key="1">
    <citation type="submission" date="2022-01" db="EMBL/GenBank/DDBJ databases">
        <title>Draft Genome Sequences of Seven Type Strains of the Genus Streptomyces.</title>
        <authorList>
            <person name="Aziz S."/>
            <person name="Coretto E."/>
            <person name="Chronakova A."/>
            <person name="Sproer C."/>
            <person name="Huber K."/>
            <person name="Nouioui I."/>
            <person name="Gross H."/>
        </authorList>
    </citation>
    <scope>NUCLEOTIDE SEQUENCE [LARGE SCALE GENOMIC DNA]</scope>
    <source>
        <strain evidence="4 5">DSM 41685</strain>
    </source>
</reference>
<evidence type="ECO:0000256" key="2">
    <source>
        <dbReference type="SAM" id="Phobius"/>
    </source>
</evidence>
<name>A0ABS9JRR7_9ACTN</name>
<evidence type="ECO:0000313" key="5">
    <source>
        <dbReference type="Proteomes" id="UP001299012"/>
    </source>
</evidence>